<dbReference type="SUPFAM" id="SSF53474">
    <property type="entry name" value="alpha/beta-Hydrolases"/>
    <property type="match status" value="1"/>
</dbReference>
<dbReference type="Proteomes" id="UP000727456">
    <property type="component" value="Unassembled WGS sequence"/>
</dbReference>
<protein>
    <recommendedName>
        <fullName evidence="2">AB hydrolase-1 domain-containing protein</fullName>
    </recommendedName>
</protein>
<dbReference type="InterPro" id="IPR029058">
    <property type="entry name" value="AB_hydrolase_fold"/>
</dbReference>
<name>A0ABX0TRP2_9SPHN</name>
<evidence type="ECO:0000313" key="4">
    <source>
        <dbReference type="Proteomes" id="UP000727456"/>
    </source>
</evidence>
<feature type="signal peptide" evidence="1">
    <location>
        <begin position="1"/>
        <end position="19"/>
    </location>
</feature>
<evidence type="ECO:0000313" key="3">
    <source>
        <dbReference type="EMBL" id="NIJ08188.1"/>
    </source>
</evidence>
<dbReference type="PANTHER" id="PTHR43265:SF1">
    <property type="entry name" value="ESTERASE ESTD"/>
    <property type="match status" value="1"/>
</dbReference>
<dbReference type="Gene3D" id="3.40.50.1820">
    <property type="entry name" value="alpha/beta hydrolase"/>
    <property type="match status" value="1"/>
</dbReference>
<dbReference type="PANTHER" id="PTHR43265">
    <property type="entry name" value="ESTERASE ESTD"/>
    <property type="match status" value="1"/>
</dbReference>
<accession>A0ABX0TRP2</accession>
<organism evidence="3 4">
    <name type="scientific">Sphingomonas vulcanisoli</name>
    <dbReference type="NCBI Taxonomy" id="1658060"/>
    <lineage>
        <taxon>Bacteria</taxon>
        <taxon>Pseudomonadati</taxon>
        <taxon>Pseudomonadota</taxon>
        <taxon>Alphaproteobacteria</taxon>
        <taxon>Sphingomonadales</taxon>
        <taxon>Sphingomonadaceae</taxon>
        <taxon>Sphingomonas</taxon>
    </lineage>
</organism>
<comment type="caution">
    <text evidence="3">The sequence shown here is derived from an EMBL/GenBank/DDBJ whole genome shotgun (WGS) entry which is preliminary data.</text>
</comment>
<dbReference type="EMBL" id="JAAOZC010000004">
    <property type="protein sequence ID" value="NIJ08188.1"/>
    <property type="molecule type" value="Genomic_DNA"/>
</dbReference>
<feature type="domain" description="AB hydrolase-1" evidence="2">
    <location>
        <begin position="73"/>
        <end position="279"/>
    </location>
</feature>
<dbReference type="InterPro" id="IPR000073">
    <property type="entry name" value="AB_hydrolase_1"/>
</dbReference>
<dbReference type="Pfam" id="PF12697">
    <property type="entry name" value="Abhydrolase_6"/>
    <property type="match status" value="1"/>
</dbReference>
<keyword evidence="1" id="KW-0732">Signal</keyword>
<feature type="chain" id="PRO_5045302885" description="AB hydrolase-1 domain-containing protein" evidence="1">
    <location>
        <begin position="20"/>
        <end position="314"/>
    </location>
</feature>
<keyword evidence="4" id="KW-1185">Reference proteome</keyword>
<gene>
    <name evidence="3" type="ORF">FHS31_001805</name>
</gene>
<dbReference type="RefSeq" id="WP_208408644.1">
    <property type="nucleotide sequence ID" value="NZ_JAAOZC010000004.1"/>
</dbReference>
<evidence type="ECO:0000256" key="1">
    <source>
        <dbReference type="SAM" id="SignalP"/>
    </source>
</evidence>
<evidence type="ECO:0000259" key="2">
    <source>
        <dbReference type="Pfam" id="PF12697"/>
    </source>
</evidence>
<reference evidence="3 4" key="1">
    <citation type="submission" date="2020-03" db="EMBL/GenBank/DDBJ databases">
        <title>Genomic Encyclopedia of Type Strains, Phase III (KMG-III): the genomes of soil and plant-associated and newly described type strains.</title>
        <authorList>
            <person name="Whitman W."/>
        </authorList>
    </citation>
    <scope>NUCLEOTIDE SEQUENCE [LARGE SCALE GENOMIC DNA]</scope>
    <source>
        <strain evidence="3 4">CECT 8804</strain>
    </source>
</reference>
<dbReference type="InterPro" id="IPR053145">
    <property type="entry name" value="AB_hydrolase_Est10"/>
</dbReference>
<proteinExistence type="predicted"/>
<sequence length="314" mass="32159">MMTILLAMALAGAVPMSVATEVEAPGPLGPLKATMLAPADAPRAPIVLIVPGSGPTDRDGNNPLIGKPASLRLLAEGLAANGIASVRIDKRGMFGSKAAITDANRVTIGDYAADVAAWVAAIRKQTGAPCLWVLGHSEGGLVALAGAHAEGVCGLVLMATPGRPLGEVLREQLTANPANAPILPQALPAVDALEAGKTVDVSTFHPALQQLFNPAVQPYFIDLMRYDPAKLIAAAGKPVLIVQGMRDVQIAGKDAEALKAADPAARLVMMPNMNHVLKPVASDDRAATVATYGDPNLPLAPGLVEAVAAFVKEG</sequence>